<dbReference type="Proteomes" id="UP000224401">
    <property type="component" value="Segment"/>
</dbReference>
<name>A0A1V0DYD1_9CAUD</name>
<organism evidence="2 3">
    <name type="scientific">Dinoroseobacter phage vB_DshS-R5C</name>
    <dbReference type="NCBI Taxonomy" id="1965368"/>
    <lineage>
        <taxon>Viruses</taxon>
        <taxon>Duplodnaviria</taxon>
        <taxon>Heunggongvirae</taxon>
        <taxon>Uroviricota</taxon>
        <taxon>Caudoviricetes</taxon>
        <taxon>Nanhaivirus</taxon>
        <taxon>Nanhaivirus D5C</taxon>
    </lineage>
</organism>
<keyword evidence="1" id="KW-0812">Transmembrane</keyword>
<reference evidence="2 3" key="1">
    <citation type="submission" date="2017-02" db="EMBL/GenBank/DDBJ databases">
        <title>A novel roseosiphophage isolated from the oligotrophic South China Sea.</title>
        <authorList>
            <person name="Yang Y."/>
            <person name="Cai L."/>
            <person name="Zhang R."/>
        </authorList>
    </citation>
    <scope>NUCLEOTIDE SEQUENCE [LARGE SCALE GENOMIC DNA]</scope>
</reference>
<feature type="transmembrane region" description="Helical" evidence="1">
    <location>
        <begin position="6"/>
        <end position="33"/>
    </location>
</feature>
<accession>A0A1V0DYD1</accession>
<keyword evidence="1" id="KW-1133">Transmembrane helix</keyword>
<keyword evidence="3" id="KW-1185">Reference proteome</keyword>
<gene>
    <name evidence="2" type="ORF">vBDshSR5C_107</name>
</gene>
<dbReference type="EMBL" id="KY606587">
    <property type="protein sequence ID" value="ARB06161.1"/>
    <property type="molecule type" value="Genomic_DNA"/>
</dbReference>
<proteinExistence type="predicted"/>
<evidence type="ECO:0000256" key="1">
    <source>
        <dbReference type="SAM" id="Phobius"/>
    </source>
</evidence>
<evidence type="ECO:0000313" key="2">
    <source>
        <dbReference type="EMBL" id="ARB06161.1"/>
    </source>
</evidence>
<protein>
    <submittedName>
        <fullName evidence="2">Uncharacterized protein</fullName>
    </submittedName>
</protein>
<keyword evidence="1" id="KW-0472">Membrane</keyword>
<sequence length="43" mass="4727">MNAFLWIGLAAFCAGIGWTLGVFLIDLAIGSFVDDEEDDHARR</sequence>
<evidence type="ECO:0000313" key="3">
    <source>
        <dbReference type="Proteomes" id="UP000224401"/>
    </source>
</evidence>